<feature type="transmembrane region" description="Helical" evidence="1">
    <location>
        <begin position="109"/>
        <end position="126"/>
    </location>
</feature>
<sequence length="183" mass="21510">MKDFLRKLKLVKDISIELNIQKNDFVRNFKRNVDEGSTGFMSDAFDIFSSSKNEYKGYVRFDHFKIKRRRRFLDMNLNLAVAKGTYVQRGDLLIVETEINGFNGAMMPFYIILPIFYSIFIVVLIFNENVGGKEVGFAIPFLIVHAAFMLGIPYLMMRKSIKRMTHELEREFFYLTKARSRSE</sequence>
<organism evidence="2 3">
    <name type="scientific">Echinicola arenosa</name>
    <dbReference type="NCBI Taxonomy" id="2774144"/>
    <lineage>
        <taxon>Bacteria</taxon>
        <taxon>Pseudomonadati</taxon>
        <taxon>Bacteroidota</taxon>
        <taxon>Cytophagia</taxon>
        <taxon>Cytophagales</taxon>
        <taxon>Cyclobacteriaceae</taxon>
        <taxon>Echinicola</taxon>
    </lineage>
</organism>
<name>A0ABR9AN86_9BACT</name>
<comment type="caution">
    <text evidence="2">The sequence shown here is derived from an EMBL/GenBank/DDBJ whole genome shotgun (WGS) entry which is preliminary data.</text>
</comment>
<accession>A0ABR9AN86</accession>
<proteinExistence type="predicted"/>
<dbReference type="Proteomes" id="UP000647133">
    <property type="component" value="Unassembled WGS sequence"/>
</dbReference>
<dbReference type="EMBL" id="JACYTQ010000004">
    <property type="protein sequence ID" value="MBD8489771.1"/>
    <property type="molecule type" value="Genomic_DNA"/>
</dbReference>
<feature type="transmembrane region" description="Helical" evidence="1">
    <location>
        <begin position="138"/>
        <end position="156"/>
    </location>
</feature>
<evidence type="ECO:0000313" key="3">
    <source>
        <dbReference type="Proteomes" id="UP000647133"/>
    </source>
</evidence>
<protein>
    <submittedName>
        <fullName evidence="2">Uncharacterized protein</fullName>
    </submittedName>
</protein>
<dbReference type="RefSeq" id="WP_192010655.1">
    <property type="nucleotide sequence ID" value="NZ_JACYTQ010000004.1"/>
</dbReference>
<keyword evidence="1" id="KW-1133">Transmembrane helix</keyword>
<evidence type="ECO:0000256" key="1">
    <source>
        <dbReference type="SAM" id="Phobius"/>
    </source>
</evidence>
<keyword evidence="1" id="KW-0812">Transmembrane</keyword>
<keyword evidence="1" id="KW-0472">Membrane</keyword>
<keyword evidence="3" id="KW-1185">Reference proteome</keyword>
<gene>
    <name evidence="2" type="ORF">IFO69_13520</name>
</gene>
<reference evidence="2 3" key="1">
    <citation type="submission" date="2020-09" db="EMBL/GenBank/DDBJ databases">
        <title>Echinicola sp. CAU 1574 isolated from sand of Sido Beach.</title>
        <authorList>
            <person name="Kim W."/>
        </authorList>
    </citation>
    <scope>NUCLEOTIDE SEQUENCE [LARGE SCALE GENOMIC DNA]</scope>
    <source>
        <strain evidence="2 3">CAU 1574</strain>
    </source>
</reference>
<evidence type="ECO:0000313" key="2">
    <source>
        <dbReference type="EMBL" id="MBD8489771.1"/>
    </source>
</evidence>